<dbReference type="GO" id="GO:0005576">
    <property type="term" value="C:extracellular region"/>
    <property type="evidence" value="ECO:0007669"/>
    <property type="project" value="UniProtKB-SubCell"/>
</dbReference>
<dbReference type="Gene3D" id="1.10.225.10">
    <property type="entry name" value="Saposin-like"/>
    <property type="match status" value="5"/>
</dbReference>
<dbReference type="SUPFAM" id="SSF47862">
    <property type="entry name" value="Saposin"/>
    <property type="match status" value="5"/>
</dbReference>
<dbReference type="InterPro" id="IPR008373">
    <property type="entry name" value="Saposin"/>
</dbReference>
<name>A0A7I8W0N4_9ANNE</name>
<evidence type="ECO:0000256" key="3">
    <source>
        <dbReference type="ARBA" id="ARBA00022729"/>
    </source>
</evidence>
<dbReference type="FunFam" id="1.10.225.10:FF:000002">
    <property type="entry name" value="prosaposin isoform X2"/>
    <property type="match status" value="4"/>
</dbReference>
<dbReference type="Pfam" id="PF05184">
    <property type="entry name" value="SapB_1"/>
    <property type="match status" value="4"/>
</dbReference>
<keyword evidence="4" id="KW-0677">Repeat</keyword>
<keyword evidence="2" id="KW-0964">Secreted</keyword>
<evidence type="ECO:0000259" key="8">
    <source>
        <dbReference type="PROSITE" id="PS50015"/>
    </source>
</evidence>
<comment type="caution">
    <text evidence="10">The sequence shown here is derived from an EMBL/GenBank/DDBJ whole genome shotgun (WGS) entry which is preliminary data.</text>
</comment>
<keyword evidence="5" id="KW-1015">Disulfide bond</keyword>
<evidence type="ECO:0000256" key="4">
    <source>
        <dbReference type="ARBA" id="ARBA00022737"/>
    </source>
</evidence>
<dbReference type="InterPro" id="IPR011001">
    <property type="entry name" value="Saposin-like"/>
</dbReference>
<dbReference type="EMBL" id="CAJFCJ010000016">
    <property type="protein sequence ID" value="CAD5122092.1"/>
    <property type="molecule type" value="Genomic_DNA"/>
</dbReference>
<evidence type="ECO:0000256" key="6">
    <source>
        <dbReference type="ARBA" id="ARBA00023180"/>
    </source>
</evidence>
<dbReference type="Pfam" id="PF03489">
    <property type="entry name" value="SapB_2"/>
    <property type="match status" value="4"/>
</dbReference>
<dbReference type="PROSITE" id="PS51110">
    <property type="entry name" value="SAP_A"/>
    <property type="match status" value="2"/>
</dbReference>
<dbReference type="Pfam" id="PF02199">
    <property type="entry name" value="SapA"/>
    <property type="match status" value="1"/>
</dbReference>
<feature type="domain" description="Saposin A-type" evidence="9">
    <location>
        <begin position="12"/>
        <end position="51"/>
    </location>
</feature>
<protein>
    <submittedName>
        <fullName evidence="10">DgyrCDS10542</fullName>
    </submittedName>
</protein>
<dbReference type="SMART" id="SM00741">
    <property type="entry name" value="SapB"/>
    <property type="match status" value="5"/>
</dbReference>
<comment type="subcellular location">
    <subcellularLocation>
        <location evidence="1">Secreted</location>
    </subcellularLocation>
</comment>
<dbReference type="AlphaFoldDB" id="A0A7I8W0N4"/>
<feature type="domain" description="Saposin B-type" evidence="8">
    <location>
        <begin position="170"/>
        <end position="251"/>
    </location>
</feature>
<keyword evidence="6" id="KW-0325">Glycoprotein</keyword>
<gene>
    <name evidence="10" type="ORF">DGYR_LOCUS9943</name>
</gene>
<dbReference type="PRINTS" id="PR01797">
    <property type="entry name" value="SAPOSIN"/>
</dbReference>
<evidence type="ECO:0000256" key="1">
    <source>
        <dbReference type="ARBA" id="ARBA00004613"/>
    </source>
</evidence>
<organism evidence="10 11">
    <name type="scientific">Dimorphilus gyrociliatus</name>
    <dbReference type="NCBI Taxonomy" id="2664684"/>
    <lineage>
        <taxon>Eukaryota</taxon>
        <taxon>Metazoa</taxon>
        <taxon>Spiralia</taxon>
        <taxon>Lophotrochozoa</taxon>
        <taxon>Annelida</taxon>
        <taxon>Polychaeta</taxon>
        <taxon>Polychaeta incertae sedis</taxon>
        <taxon>Dinophilidae</taxon>
        <taxon>Dimorphilus</taxon>
    </lineage>
</organism>
<dbReference type="GO" id="GO:0016020">
    <property type="term" value="C:membrane"/>
    <property type="evidence" value="ECO:0007669"/>
    <property type="project" value="GOC"/>
</dbReference>
<dbReference type="InterPro" id="IPR008138">
    <property type="entry name" value="SapB_2"/>
</dbReference>
<dbReference type="PROSITE" id="PS50015">
    <property type="entry name" value="SAP_B"/>
    <property type="match status" value="5"/>
</dbReference>
<feature type="chain" id="PRO_5029829121" evidence="7">
    <location>
        <begin position="17"/>
        <end position="599"/>
    </location>
</feature>
<feature type="domain" description="Saposin B-type" evidence="8">
    <location>
        <begin position="381"/>
        <end position="462"/>
    </location>
</feature>
<evidence type="ECO:0000313" key="11">
    <source>
        <dbReference type="Proteomes" id="UP000549394"/>
    </source>
</evidence>
<reference evidence="10 11" key="1">
    <citation type="submission" date="2020-08" db="EMBL/GenBank/DDBJ databases">
        <authorList>
            <person name="Hejnol A."/>
        </authorList>
    </citation>
    <scope>NUCLEOTIDE SEQUENCE [LARGE SCALE GENOMIC DNA]</scope>
</reference>
<feature type="signal peptide" evidence="7">
    <location>
        <begin position="1"/>
        <end position="16"/>
    </location>
</feature>
<evidence type="ECO:0000256" key="2">
    <source>
        <dbReference type="ARBA" id="ARBA00022525"/>
    </source>
</evidence>
<proteinExistence type="predicted"/>
<feature type="domain" description="Saposin B-type" evidence="8">
    <location>
        <begin position="274"/>
        <end position="355"/>
    </location>
</feature>
<dbReference type="InterPro" id="IPR007856">
    <property type="entry name" value="SapB_1"/>
</dbReference>
<evidence type="ECO:0000313" key="10">
    <source>
        <dbReference type="EMBL" id="CAD5122092.1"/>
    </source>
</evidence>
<feature type="domain" description="Saposin B-type" evidence="8">
    <location>
        <begin position="54"/>
        <end position="136"/>
    </location>
</feature>
<dbReference type="Proteomes" id="UP000549394">
    <property type="component" value="Unassembled WGS sequence"/>
</dbReference>
<evidence type="ECO:0000259" key="9">
    <source>
        <dbReference type="PROSITE" id="PS51110"/>
    </source>
</evidence>
<dbReference type="PANTHER" id="PTHR11480">
    <property type="entry name" value="SAPOSIN-RELATED"/>
    <property type="match status" value="1"/>
</dbReference>
<dbReference type="GO" id="GO:0006665">
    <property type="term" value="P:sphingolipid metabolic process"/>
    <property type="evidence" value="ECO:0007669"/>
    <property type="project" value="InterPro"/>
</dbReference>
<dbReference type="OrthoDB" id="69496at2759"/>
<sequence>MLKLFALCAFIASCSALSCDNQAEFCKNLQTATKCKKIDTCITNVWSQFKGDKTSDICTFCETLITTVRDALSNAETEKAIENYLANACTIIPDETIAKDCTAAVDNYLPEIFQLIKSVLNPQQVCNAIGICKPQMKLTNPKVIELVQPRLRILPANKQSPIKMMLTKTNDKICDDCKKIMTDVEALISEPETEKKIETYFENNLCNFLGSLASACDDAIKQYIPMLFSMIKQELQPVEVCSALGLCTAGDHTVLPKLKLTNMKLYGYASSLNSDYECNVCKTVFNDLKAVDTNVLVQKYVETIISEEICTKLGPFESQCKQEISEYGAILFDLIATELDGDARCKSLGFCNNPAFNKVSVIRQQTEKIVKQEKMKAVKVSSEECVLCEFVINTLERFVNKNSTEEEVISALNKVCSILPDTIKVQCSDFVKTYGNAMVKLLISELKPEMVCRTLGLCSTNTKLVKMIPIKVKAGEFCPICKTVMQYVDSMLQKNSTIQEIEAVMDKVCNFLPSSLTQECDSLVQQYGPLIIHLLAAEMAPQQICTAIGLCTSSTQKTAQHLLGTDECTFGPAFWCASMENAKKCNTITHCQENGWKTK</sequence>
<dbReference type="GO" id="GO:0005764">
    <property type="term" value="C:lysosome"/>
    <property type="evidence" value="ECO:0007669"/>
    <property type="project" value="InterPro"/>
</dbReference>
<keyword evidence="3 7" id="KW-0732">Signal</keyword>
<feature type="domain" description="Saposin B-type" evidence="8">
    <location>
        <begin position="474"/>
        <end position="555"/>
    </location>
</feature>
<dbReference type="InterPro" id="IPR008139">
    <property type="entry name" value="SaposinB_dom"/>
</dbReference>
<accession>A0A7I8W0N4</accession>
<dbReference type="PROSITE" id="PS51257">
    <property type="entry name" value="PROKAR_LIPOPROTEIN"/>
    <property type="match status" value="1"/>
</dbReference>
<dbReference type="SMART" id="SM00162">
    <property type="entry name" value="SAPA"/>
    <property type="match status" value="2"/>
</dbReference>
<evidence type="ECO:0000256" key="5">
    <source>
        <dbReference type="ARBA" id="ARBA00023157"/>
    </source>
</evidence>
<keyword evidence="11" id="KW-1185">Reference proteome</keyword>
<feature type="domain" description="Saposin A-type" evidence="9">
    <location>
        <begin position="561"/>
        <end position="599"/>
    </location>
</feature>
<evidence type="ECO:0000256" key="7">
    <source>
        <dbReference type="SAM" id="SignalP"/>
    </source>
</evidence>
<dbReference type="InterPro" id="IPR003119">
    <property type="entry name" value="SAP_A"/>
</dbReference>
<dbReference type="InterPro" id="IPR051428">
    <property type="entry name" value="Sphingo_Act-Surfact_Prot"/>
</dbReference>